<protein>
    <submittedName>
        <fullName evidence="2">Glycosyltransferase family 2 protein</fullName>
    </submittedName>
</protein>
<accession>A0A3L7K2F9</accession>
<dbReference type="AlphaFoldDB" id="A0A3L7K2F9"/>
<name>A0A3L7K2F9_9BACI</name>
<keyword evidence="3" id="KW-1185">Reference proteome</keyword>
<reference evidence="2 3" key="1">
    <citation type="submission" date="2018-10" db="EMBL/GenBank/DDBJ databases">
        <title>Falsibacillus sp. genome draft.</title>
        <authorList>
            <person name="Shi S."/>
        </authorList>
    </citation>
    <scope>NUCLEOTIDE SEQUENCE [LARGE SCALE GENOMIC DNA]</scope>
    <source>
        <strain evidence="2 3">GY 10110</strain>
    </source>
</reference>
<gene>
    <name evidence="2" type="ORF">D9X91_12875</name>
</gene>
<evidence type="ECO:0000313" key="3">
    <source>
        <dbReference type="Proteomes" id="UP000276770"/>
    </source>
</evidence>
<dbReference type="PANTHER" id="PTHR43685:SF2">
    <property type="entry name" value="GLYCOSYLTRANSFERASE 2-LIKE DOMAIN-CONTAINING PROTEIN"/>
    <property type="match status" value="1"/>
</dbReference>
<dbReference type="Proteomes" id="UP000276770">
    <property type="component" value="Unassembled WGS sequence"/>
</dbReference>
<dbReference type="InterPro" id="IPR001173">
    <property type="entry name" value="Glyco_trans_2-like"/>
</dbReference>
<dbReference type="EMBL" id="RCVZ01000008">
    <property type="protein sequence ID" value="RLQ94872.1"/>
    <property type="molecule type" value="Genomic_DNA"/>
</dbReference>
<dbReference type="Pfam" id="PF00535">
    <property type="entry name" value="Glycos_transf_2"/>
    <property type="match status" value="1"/>
</dbReference>
<proteinExistence type="predicted"/>
<evidence type="ECO:0000259" key="1">
    <source>
        <dbReference type="Pfam" id="PF00535"/>
    </source>
</evidence>
<dbReference type="InterPro" id="IPR029044">
    <property type="entry name" value="Nucleotide-diphossugar_trans"/>
</dbReference>
<dbReference type="RefSeq" id="WP_121681035.1">
    <property type="nucleotide sequence ID" value="NZ_RCVZ01000008.1"/>
</dbReference>
<dbReference type="OrthoDB" id="396512at2"/>
<comment type="caution">
    <text evidence="2">The sequence shown here is derived from an EMBL/GenBank/DDBJ whole genome shotgun (WGS) entry which is preliminary data.</text>
</comment>
<dbReference type="PANTHER" id="PTHR43685">
    <property type="entry name" value="GLYCOSYLTRANSFERASE"/>
    <property type="match status" value="1"/>
</dbReference>
<dbReference type="GO" id="GO:0016740">
    <property type="term" value="F:transferase activity"/>
    <property type="evidence" value="ECO:0007669"/>
    <property type="project" value="UniProtKB-KW"/>
</dbReference>
<dbReference type="SUPFAM" id="SSF53448">
    <property type="entry name" value="Nucleotide-diphospho-sugar transferases"/>
    <property type="match status" value="1"/>
</dbReference>
<sequence length="274" mass="31751">MNILVSVIIPTFNRGMFLCELVESLFRQTYKQLEIIIVNDFGEKVDFIKELYPELNLKLIQPDRKLGHVVARNEGVHAASGNYILLCDDDDMLLPHHIEECVKVLDAGEADFVHTDAEMFEFTVEEFGRQPFHHRLFAYDYTIDDMKTYSTYVPSGTIYRKKIHEVIGSFDPEINNYWDWDFFLRVYKSFNIKKLPIASVLYAHGHGSNSQDTSKMRPYLDRLCAKHGLPLLPTNNFGTLLQEDTLKARQSKSRRSWDSGAVVSRYGKMIKKTI</sequence>
<dbReference type="InterPro" id="IPR050834">
    <property type="entry name" value="Glycosyltransf_2"/>
</dbReference>
<keyword evidence="2" id="KW-0808">Transferase</keyword>
<feature type="domain" description="Glycosyltransferase 2-like" evidence="1">
    <location>
        <begin position="6"/>
        <end position="167"/>
    </location>
</feature>
<organism evidence="2 3">
    <name type="scientific">Falsibacillus albus</name>
    <dbReference type="NCBI Taxonomy" id="2478915"/>
    <lineage>
        <taxon>Bacteria</taxon>
        <taxon>Bacillati</taxon>
        <taxon>Bacillota</taxon>
        <taxon>Bacilli</taxon>
        <taxon>Bacillales</taxon>
        <taxon>Bacillaceae</taxon>
        <taxon>Falsibacillus</taxon>
    </lineage>
</organism>
<evidence type="ECO:0000313" key="2">
    <source>
        <dbReference type="EMBL" id="RLQ94872.1"/>
    </source>
</evidence>
<dbReference type="Gene3D" id="3.90.550.10">
    <property type="entry name" value="Spore Coat Polysaccharide Biosynthesis Protein SpsA, Chain A"/>
    <property type="match status" value="1"/>
</dbReference>